<gene>
    <name evidence="2" type="primary">AVEN_193128_1</name>
    <name evidence="2" type="ORF">CDAR_12891</name>
</gene>
<dbReference type="AlphaFoldDB" id="A0AAV4SCI3"/>
<name>A0AAV4SCI3_9ARAC</name>
<keyword evidence="3" id="KW-1185">Reference proteome</keyword>
<evidence type="ECO:0000313" key="3">
    <source>
        <dbReference type="Proteomes" id="UP001054837"/>
    </source>
</evidence>
<accession>A0AAV4SCI3</accession>
<protein>
    <submittedName>
        <fullName evidence="2">Uncharacterized protein</fullName>
    </submittedName>
</protein>
<dbReference type="EMBL" id="BPLQ01007726">
    <property type="protein sequence ID" value="GIY31875.1"/>
    <property type="molecule type" value="Genomic_DNA"/>
</dbReference>
<evidence type="ECO:0000313" key="2">
    <source>
        <dbReference type="EMBL" id="GIY31875.1"/>
    </source>
</evidence>
<organism evidence="2 3">
    <name type="scientific">Caerostris darwini</name>
    <dbReference type="NCBI Taxonomy" id="1538125"/>
    <lineage>
        <taxon>Eukaryota</taxon>
        <taxon>Metazoa</taxon>
        <taxon>Ecdysozoa</taxon>
        <taxon>Arthropoda</taxon>
        <taxon>Chelicerata</taxon>
        <taxon>Arachnida</taxon>
        <taxon>Araneae</taxon>
        <taxon>Araneomorphae</taxon>
        <taxon>Entelegynae</taxon>
        <taxon>Araneoidea</taxon>
        <taxon>Araneidae</taxon>
        <taxon>Caerostris</taxon>
    </lineage>
</organism>
<evidence type="ECO:0000256" key="1">
    <source>
        <dbReference type="SAM" id="Coils"/>
    </source>
</evidence>
<feature type="coiled-coil region" evidence="1">
    <location>
        <begin position="138"/>
        <end position="172"/>
    </location>
</feature>
<dbReference type="Proteomes" id="UP001054837">
    <property type="component" value="Unassembled WGS sequence"/>
</dbReference>
<sequence length="212" mass="23991">MPAQNETSDPAQPEKIYLLDMKEILTLDSIREEKMHISNNVDTPNHPNILNKFSNYNSCDNDMNRDTSCTFNNNGKEASLKNFASYSEHCKENSDVCSSIINLEFSDTFTDKTVQCSQPAQFRGYVKKNFSELNSHSLKELQVLIEDLSRAVEAVSSELVQLLLENDALQQETDARNIAIEQLLQLAVKNTENELRPIQMSVILPSDESDVI</sequence>
<reference evidence="2 3" key="1">
    <citation type="submission" date="2021-06" db="EMBL/GenBank/DDBJ databases">
        <title>Caerostris darwini draft genome.</title>
        <authorList>
            <person name="Kono N."/>
            <person name="Arakawa K."/>
        </authorList>
    </citation>
    <scope>NUCLEOTIDE SEQUENCE [LARGE SCALE GENOMIC DNA]</scope>
</reference>
<keyword evidence="1" id="KW-0175">Coiled coil</keyword>
<dbReference type="Pfam" id="PF06937">
    <property type="entry name" value="EURL"/>
    <property type="match status" value="1"/>
</dbReference>
<comment type="caution">
    <text evidence="2">The sequence shown here is derived from an EMBL/GenBank/DDBJ whole genome shotgun (WGS) entry which is preliminary data.</text>
</comment>
<dbReference type="InterPro" id="IPR009704">
    <property type="entry name" value="EURL_prot"/>
</dbReference>
<proteinExistence type="predicted"/>